<dbReference type="PROSITE" id="PS00491">
    <property type="entry name" value="PROLINE_PEPTIDASE"/>
    <property type="match status" value="1"/>
</dbReference>
<dbReference type="Gene3D" id="3.90.230.10">
    <property type="entry name" value="Creatinase/methionine aminopeptidase superfamily"/>
    <property type="match status" value="1"/>
</dbReference>
<dbReference type="STRING" id="579137.Metvu_0626"/>
<organism evidence="5 6">
    <name type="scientific">Methanocaldococcus vulcanius (strain ATCC 700851 / DSM 12094 / M7)</name>
    <name type="common">Methanococcus vulcanius</name>
    <dbReference type="NCBI Taxonomy" id="579137"/>
    <lineage>
        <taxon>Archaea</taxon>
        <taxon>Methanobacteriati</taxon>
        <taxon>Methanobacteriota</taxon>
        <taxon>Methanomada group</taxon>
        <taxon>Methanococci</taxon>
        <taxon>Methanococcales</taxon>
        <taxon>Methanocaldococcaceae</taxon>
        <taxon>Methanocaldococcus</taxon>
    </lineage>
</organism>
<evidence type="ECO:0000313" key="5">
    <source>
        <dbReference type="EMBL" id="ACX72485.1"/>
    </source>
</evidence>
<dbReference type="InterPro" id="IPR000587">
    <property type="entry name" value="Creatinase_N"/>
</dbReference>
<feature type="domain" description="Creatinase N-terminal" evidence="4">
    <location>
        <begin position="4"/>
        <end position="82"/>
    </location>
</feature>
<dbReference type="PANTHER" id="PTHR46112">
    <property type="entry name" value="AMINOPEPTIDASE"/>
    <property type="match status" value="1"/>
</dbReference>
<feature type="domain" description="Peptidase M24" evidence="3">
    <location>
        <begin position="122"/>
        <end position="334"/>
    </location>
</feature>
<gene>
    <name evidence="5" type="ordered locus">Metvu_0626</name>
</gene>
<dbReference type="GO" id="GO:0016787">
    <property type="term" value="F:hydrolase activity"/>
    <property type="evidence" value="ECO:0007669"/>
    <property type="project" value="UniProtKB-KW"/>
</dbReference>
<dbReference type="AlphaFoldDB" id="C9RFY3"/>
<dbReference type="eggNOG" id="arCOG01000">
    <property type="taxonomic scope" value="Archaea"/>
</dbReference>
<dbReference type="PRINTS" id="PR00599">
    <property type="entry name" value="MAPEPTIDASE"/>
</dbReference>
<dbReference type="EMBL" id="CP001787">
    <property type="protein sequence ID" value="ACX72485.1"/>
    <property type="molecule type" value="Genomic_DNA"/>
</dbReference>
<dbReference type="OrthoDB" id="1346at2157"/>
<reference evidence="5" key="1">
    <citation type="submission" date="2009-10" db="EMBL/GenBank/DDBJ databases">
        <title>Complete sequence of chromosome of Methanocaldococcus vulcanius M7.</title>
        <authorList>
            <consortium name="US DOE Joint Genome Institute"/>
            <person name="Lucas S."/>
            <person name="Copeland A."/>
            <person name="Lapidus A."/>
            <person name="Glavina del Rio T."/>
            <person name="Dalin E."/>
            <person name="Tice H."/>
            <person name="Bruce D."/>
            <person name="Goodwin L."/>
            <person name="Pitluck S."/>
            <person name="Lcollab F.I."/>
            <person name="Brettin T."/>
            <person name="Detter J.C."/>
            <person name="Han C."/>
            <person name="Tapia R."/>
            <person name="Kuske C.R."/>
            <person name="Schmutz J."/>
            <person name="Larimer F."/>
            <person name="Land M."/>
            <person name="Hauser L."/>
            <person name="Kyrpides N."/>
            <person name="Ovchinikova G."/>
            <person name="Sieprawska-Lupa M."/>
            <person name="Whitman W.B."/>
            <person name="Woyke T."/>
        </authorList>
    </citation>
    <scope>NUCLEOTIDE SEQUENCE [LARGE SCALE GENOMIC DNA]</scope>
    <source>
        <strain evidence="5">M7</strain>
    </source>
</reference>
<dbReference type="KEGG" id="mvu:Metvu_0626"/>
<dbReference type="GO" id="GO:0046872">
    <property type="term" value="F:metal ion binding"/>
    <property type="evidence" value="ECO:0007669"/>
    <property type="project" value="UniProtKB-KW"/>
</dbReference>
<evidence type="ECO:0000313" key="6">
    <source>
        <dbReference type="Proteomes" id="UP000002063"/>
    </source>
</evidence>
<accession>C9RFY3</accession>
<dbReference type="HOGENOM" id="CLU_017266_4_2_2"/>
<dbReference type="GeneID" id="8512960"/>
<dbReference type="RefSeq" id="WP_015732706.1">
    <property type="nucleotide sequence ID" value="NC_013407.1"/>
</dbReference>
<keyword evidence="2" id="KW-0378">Hydrolase</keyword>
<protein>
    <submittedName>
        <fullName evidence="5">Peptidase M24</fullName>
    </submittedName>
</protein>
<dbReference type="SUPFAM" id="SSF53092">
    <property type="entry name" value="Creatinase/prolidase N-terminal domain"/>
    <property type="match status" value="1"/>
</dbReference>
<dbReference type="InterPro" id="IPR001131">
    <property type="entry name" value="Peptidase_M24B_aminopep-P_CS"/>
</dbReference>
<evidence type="ECO:0000256" key="2">
    <source>
        <dbReference type="ARBA" id="ARBA00022801"/>
    </source>
</evidence>
<sequence>MNNRISRFLKYMENEGIKKVVVLKKENINYFLGKYFTSFSALVFEDQAYLYVGNLDKDYAEELFNFLEVREFKSWRDLFNGCDGVEEYLPITYLKYLKKDYKIISKKIKEMRMIKDSEEVKNIEKAAKISDKAIEWIYKNLDEVRKMTEIDVVAEIEYIMKKHGSIKPAFDSIVISGRKTSFPHALPTNDRINDILLVDIGAVYNGYCSDITRTFLLENKNTEYKNRDSNLNIEKTYELVYEAKRYAEEHLKDGISARSLDCMVREFFGEYKDLFIHSLGHGVGLEVHEEPRISCRVSDKEDVILKEGMIITIEPGLYLKDHFGVRIEDLYLVKKQGFKKLSSAKIPKY</sequence>
<keyword evidence="6" id="KW-1185">Reference proteome</keyword>
<keyword evidence="1" id="KW-0479">Metal-binding</keyword>
<dbReference type="InterPro" id="IPR000994">
    <property type="entry name" value="Pept_M24"/>
</dbReference>
<evidence type="ECO:0000256" key="1">
    <source>
        <dbReference type="ARBA" id="ARBA00022723"/>
    </source>
</evidence>
<dbReference type="InterPro" id="IPR029149">
    <property type="entry name" value="Creatin/AminoP/Spt16_N"/>
</dbReference>
<name>C9RFY3_METVM</name>
<dbReference type="Pfam" id="PF00557">
    <property type="entry name" value="Peptidase_M24"/>
    <property type="match status" value="1"/>
</dbReference>
<dbReference type="InterPro" id="IPR050659">
    <property type="entry name" value="Peptidase_M24B"/>
</dbReference>
<dbReference type="PANTHER" id="PTHR46112:SF2">
    <property type="entry name" value="XAA-PRO AMINOPEPTIDASE P-RELATED"/>
    <property type="match status" value="1"/>
</dbReference>
<dbReference type="Proteomes" id="UP000002063">
    <property type="component" value="Chromosome"/>
</dbReference>
<dbReference type="InterPro" id="IPR001714">
    <property type="entry name" value="Pept_M24_MAP"/>
</dbReference>
<proteinExistence type="predicted"/>
<dbReference type="Pfam" id="PF01321">
    <property type="entry name" value="Creatinase_N"/>
    <property type="match status" value="1"/>
</dbReference>
<dbReference type="InterPro" id="IPR036005">
    <property type="entry name" value="Creatinase/aminopeptidase-like"/>
</dbReference>
<dbReference type="Gene3D" id="3.40.350.10">
    <property type="entry name" value="Creatinase/prolidase N-terminal domain"/>
    <property type="match status" value="1"/>
</dbReference>
<dbReference type="SUPFAM" id="SSF55920">
    <property type="entry name" value="Creatinase/aminopeptidase"/>
    <property type="match status" value="1"/>
</dbReference>
<evidence type="ECO:0000259" key="3">
    <source>
        <dbReference type="Pfam" id="PF00557"/>
    </source>
</evidence>
<evidence type="ECO:0000259" key="4">
    <source>
        <dbReference type="Pfam" id="PF01321"/>
    </source>
</evidence>